<gene>
    <name evidence="1" type="ORF">SAMN05421686_10241</name>
</gene>
<accession>A0A1N7JIQ8</accession>
<dbReference type="InterPro" id="IPR058510">
    <property type="entry name" value="DUF8197"/>
</dbReference>
<organism evidence="1 2">
    <name type="scientific">Thalassolituus maritimus</name>
    <dbReference type="NCBI Taxonomy" id="484498"/>
    <lineage>
        <taxon>Bacteria</taxon>
        <taxon>Pseudomonadati</taxon>
        <taxon>Pseudomonadota</taxon>
        <taxon>Gammaproteobacteria</taxon>
        <taxon>Oceanospirillales</taxon>
        <taxon>Oceanospirillaceae</taxon>
        <taxon>Thalassolituus</taxon>
    </lineage>
</organism>
<dbReference type="RefSeq" id="WP_175607853.1">
    <property type="nucleotide sequence ID" value="NZ_CAJWBH010000011.1"/>
</dbReference>
<dbReference type="AlphaFoldDB" id="A0A1N7JIQ8"/>
<dbReference type="Pfam" id="PF26620">
    <property type="entry name" value="DUF8197"/>
    <property type="match status" value="1"/>
</dbReference>
<reference evidence="2" key="1">
    <citation type="submission" date="2017-01" db="EMBL/GenBank/DDBJ databases">
        <authorList>
            <person name="Varghese N."/>
            <person name="Submissions S."/>
        </authorList>
    </citation>
    <scope>NUCLEOTIDE SEQUENCE [LARGE SCALE GENOMIC DNA]</scope>
    <source>
        <strain evidence="2">DSM 24913</strain>
    </source>
</reference>
<name>A0A1N7JIQ8_9GAMM</name>
<dbReference type="Proteomes" id="UP000185639">
    <property type="component" value="Unassembled WGS sequence"/>
</dbReference>
<protein>
    <submittedName>
        <fullName evidence="1">Uncharacterized protein</fullName>
    </submittedName>
</protein>
<evidence type="ECO:0000313" key="1">
    <source>
        <dbReference type="EMBL" id="SIS49215.1"/>
    </source>
</evidence>
<dbReference type="NCBIfam" id="NF046101">
    <property type="entry name" value="PA3496_fam"/>
    <property type="match status" value="1"/>
</dbReference>
<evidence type="ECO:0000313" key="2">
    <source>
        <dbReference type="Proteomes" id="UP000185639"/>
    </source>
</evidence>
<dbReference type="EMBL" id="FTOH01000002">
    <property type="protein sequence ID" value="SIS49215.1"/>
    <property type="molecule type" value="Genomic_DNA"/>
</dbReference>
<proteinExistence type="predicted"/>
<keyword evidence="2" id="KW-1185">Reference proteome</keyword>
<dbReference type="InterPro" id="IPR058059">
    <property type="entry name" value="PA3496-like"/>
</dbReference>
<sequence>METAKDYTSEETVSFDENGNVVVNKEAHASKKLISRRAIEAHLERKRLEKDLEAYYFD</sequence>